<dbReference type="InterPro" id="IPR050843">
    <property type="entry name" value="Glycosyl_Hydrlase_38"/>
</dbReference>
<evidence type="ECO:0000313" key="10">
    <source>
        <dbReference type="Proteomes" id="UP001208570"/>
    </source>
</evidence>
<evidence type="ECO:0000256" key="1">
    <source>
        <dbReference type="ARBA" id="ARBA00001947"/>
    </source>
</evidence>
<feature type="domain" description="Glycosyl hydrolase family 38 C-terminal" evidence="8">
    <location>
        <begin position="492"/>
        <end position="650"/>
    </location>
</feature>
<proteinExistence type="inferred from homology"/>
<organism evidence="9 10">
    <name type="scientific">Paralvinella palmiformis</name>
    <dbReference type="NCBI Taxonomy" id="53620"/>
    <lineage>
        <taxon>Eukaryota</taxon>
        <taxon>Metazoa</taxon>
        <taxon>Spiralia</taxon>
        <taxon>Lophotrochozoa</taxon>
        <taxon>Annelida</taxon>
        <taxon>Polychaeta</taxon>
        <taxon>Sedentaria</taxon>
        <taxon>Canalipalpata</taxon>
        <taxon>Terebellida</taxon>
        <taxon>Terebelliformia</taxon>
        <taxon>Alvinellidae</taxon>
        <taxon>Paralvinella</taxon>
    </lineage>
</organism>
<comment type="cofactor">
    <cofactor evidence="1">
        <name>Zn(2+)</name>
        <dbReference type="ChEBI" id="CHEBI:29105"/>
    </cofactor>
</comment>
<dbReference type="Pfam" id="PF07748">
    <property type="entry name" value="Glyco_hydro_38C"/>
    <property type="match status" value="1"/>
</dbReference>
<dbReference type="Proteomes" id="UP001208570">
    <property type="component" value="Unassembled WGS sequence"/>
</dbReference>
<keyword evidence="3" id="KW-0479">Metal-binding</keyword>
<keyword evidence="5" id="KW-0862">Zinc</keyword>
<evidence type="ECO:0000259" key="7">
    <source>
        <dbReference type="Pfam" id="PF01074"/>
    </source>
</evidence>
<dbReference type="GO" id="GO:0006013">
    <property type="term" value="P:mannose metabolic process"/>
    <property type="evidence" value="ECO:0007669"/>
    <property type="project" value="InterPro"/>
</dbReference>
<evidence type="ECO:0000313" key="9">
    <source>
        <dbReference type="EMBL" id="KAK2160312.1"/>
    </source>
</evidence>
<gene>
    <name evidence="9" type="ORF">LSH36_136g04043</name>
</gene>
<keyword evidence="10" id="KW-1185">Reference proteome</keyword>
<keyword evidence="4" id="KW-0378">Hydrolase</keyword>
<dbReference type="InterPro" id="IPR011682">
    <property type="entry name" value="Glyco_hydro_38_C"/>
</dbReference>
<dbReference type="SUPFAM" id="SSF74650">
    <property type="entry name" value="Galactose mutarotase-like"/>
    <property type="match status" value="1"/>
</dbReference>
<dbReference type="InterPro" id="IPR011330">
    <property type="entry name" value="Glyco_hydro/deAcase_b/a-brl"/>
</dbReference>
<dbReference type="GO" id="GO:0000139">
    <property type="term" value="C:Golgi membrane"/>
    <property type="evidence" value="ECO:0007669"/>
    <property type="project" value="TreeGrafter"/>
</dbReference>
<name>A0AAD9N7T1_9ANNE</name>
<dbReference type="Gene3D" id="3.20.110.10">
    <property type="entry name" value="Glycoside hydrolase 38, N terminal domain"/>
    <property type="match status" value="2"/>
</dbReference>
<keyword evidence="6" id="KW-0326">Glycosidase</keyword>
<accession>A0AAD9N7T1</accession>
<sequence length="827" mass="95989">MKPTWTDMHVTCWKLIRLQQIYSTLQLHYDRYALHHRGWISHYDDLTYSSSQWDQEVLDVYVVPFSHQDPGWKSSMEKLFREKTRKTIDYMVEFLTSDPNMTFVWSEIIFLEKWYSQADAEQQNKLKKLLSRGQLELLTGGWVMTDEAVTHYYAMLDQLIEGHQWLYNVLNYTASTAWSLDSFGVSPTMTYILQGSGISNLLVQRIHYNLKRALADRKQLQFLWRQTWGVAWVLLDQLRKKAQFFSHDKLLMLYGDDFRFFERKDWQSLNNNLKQLITYMNSERSMHIKLRFSTLSEYFKSVKSTLTSHQLSVPSLSGDFFTYNDRDDQSAEILFTLLSSQVNNENYQKLRHLTSRLWMELEEGRRVLGLSQHHDAITGTSAAHTMMDYFTKVHRAVFKVDYVAAASISFLLQYKVNLDAALNADLCDTLDIQMDVDKPIITRILDNSLSILVVFNPLPLEREEFITVTVLSPFVMVEDMKQNPIGCQVAPMWADWLEMEKYQYKELDMSQPKIMVTFGPLVNEVYTILPLVTHRVTIYNTEGSKGAAVHIKNIVNLEAYTNTELAMRISTNINNERTFYTDNNGFQMQKRTYLQKYKIQGNYYPIATQIFIEDDLYRATVHTAYSHGASSLSSGAMEVMLDRRLNQDDWRGLGAGITDNVVTPSQFILLIETNRRVISLQHTKESGVPSLLSHQMSLRLNTPPELFIQQKTSTHVILPHEPLTTSWPCDIQLVNLRSLSIADNEAWHSLLIVHRLAYSCIYMGVYEQCRTSNGPIPLSRLFSSLKIQKAWKTSLTGLSSGPQLEVTSVELEPMEIKTYKIRLSWIL</sequence>
<dbReference type="SUPFAM" id="SSF88688">
    <property type="entry name" value="Families 57/38 glycoside transferase middle domain"/>
    <property type="match status" value="1"/>
</dbReference>
<evidence type="ECO:0000256" key="6">
    <source>
        <dbReference type="ARBA" id="ARBA00023295"/>
    </source>
</evidence>
<evidence type="ECO:0008006" key="11">
    <source>
        <dbReference type="Google" id="ProtNLM"/>
    </source>
</evidence>
<evidence type="ECO:0000256" key="4">
    <source>
        <dbReference type="ARBA" id="ARBA00022801"/>
    </source>
</evidence>
<feature type="domain" description="Glycoside hydrolase family 38 N-terminal" evidence="7">
    <location>
        <begin position="60"/>
        <end position="324"/>
    </location>
</feature>
<dbReference type="InterPro" id="IPR011013">
    <property type="entry name" value="Gal_mutarotase_sf_dom"/>
</dbReference>
<dbReference type="Pfam" id="PF01074">
    <property type="entry name" value="Glyco_hydro_38N"/>
    <property type="match status" value="1"/>
</dbReference>
<dbReference type="AlphaFoldDB" id="A0AAD9N7T1"/>
<reference evidence="9" key="1">
    <citation type="journal article" date="2023" name="Mol. Biol. Evol.">
        <title>Third-Generation Sequencing Reveals the Adaptive Role of the Epigenome in Three Deep-Sea Polychaetes.</title>
        <authorList>
            <person name="Perez M."/>
            <person name="Aroh O."/>
            <person name="Sun Y."/>
            <person name="Lan Y."/>
            <person name="Juniper S.K."/>
            <person name="Young C.R."/>
            <person name="Angers B."/>
            <person name="Qian P.Y."/>
        </authorList>
    </citation>
    <scope>NUCLEOTIDE SEQUENCE</scope>
    <source>
        <strain evidence="9">P08H-3</strain>
    </source>
</reference>
<dbReference type="GO" id="GO:0030246">
    <property type="term" value="F:carbohydrate binding"/>
    <property type="evidence" value="ECO:0007669"/>
    <property type="project" value="InterPro"/>
</dbReference>
<dbReference type="PANTHER" id="PTHR11607:SF3">
    <property type="entry name" value="LYSOSOMAL ALPHA-MANNOSIDASE"/>
    <property type="match status" value="1"/>
</dbReference>
<dbReference type="Gene3D" id="2.70.98.30">
    <property type="entry name" value="Golgi alpha-mannosidase II, domain 4"/>
    <property type="match status" value="1"/>
</dbReference>
<evidence type="ECO:0000256" key="2">
    <source>
        <dbReference type="ARBA" id="ARBA00009792"/>
    </source>
</evidence>
<dbReference type="PANTHER" id="PTHR11607">
    <property type="entry name" value="ALPHA-MANNOSIDASE"/>
    <property type="match status" value="1"/>
</dbReference>
<dbReference type="EMBL" id="JAODUP010000136">
    <property type="protein sequence ID" value="KAK2160312.1"/>
    <property type="molecule type" value="Genomic_DNA"/>
</dbReference>
<protein>
    <recommendedName>
        <fullName evidence="11">Alpha-mannosidase</fullName>
    </recommendedName>
</protein>
<dbReference type="InterPro" id="IPR000602">
    <property type="entry name" value="Glyco_hydro_38_N"/>
</dbReference>
<evidence type="ECO:0000256" key="3">
    <source>
        <dbReference type="ARBA" id="ARBA00022723"/>
    </source>
</evidence>
<dbReference type="Gene3D" id="1.20.1270.50">
    <property type="entry name" value="Glycoside hydrolase family 38, central domain"/>
    <property type="match status" value="1"/>
</dbReference>
<dbReference type="InterPro" id="IPR027291">
    <property type="entry name" value="Glyco_hydro_38_N_sf"/>
</dbReference>
<dbReference type="GO" id="GO:0046872">
    <property type="term" value="F:metal ion binding"/>
    <property type="evidence" value="ECO:0007669"/>
    <property type="project" value="UniProtKB-KW"/>
</dbReference>
<dbReference type="InterPro" id="IPR037094">
    <property type="entry name" value="Glyco_hydro_38_cen_sf"/>
</dbReference>
<comment type="caution">
    <text evidence="9">The sequence shown here is derived from an EMBL/GenBank/DDBJ whole genome shotgun (WGS) entry which is preliminary data.</text>
</comment>
<comment type="similarity">
    <text evidence="2">Belongs to the glycosyl hydrolase 38 family.</text>
</comment>
<evidence type="ECO:0000259" key="8">
    <source>
        <dbReference type="Pfam" id="PF07748"/>
    </source>
</evidence>
<dbReference type="InterPro" id="IPR028995">
    <property type="entry name" value="Glyco_hydro_57/38_cen_sf"/>
</dbReference>
<dbReference type="SUPFAM" id="SSF88713">
    <property type="entry name" value="Glycoside hydrolase/deacetylase"/>
    <property type="match status" value="1"/>
</dbReference>
<dbReference type="GO" id="GO:0006491">
    <property type="term" value="P:N-glycan processing"/>
    <property type="evidence" value="ECO:0007669"/>
    <property type="project" value="TreeGrafter"/>
</dbReference>
<dbReference type="GO" id="GO:0004559">
    <property type="term" value="F:alpha-mannosidase activity"/>
    <property type="evidence" value="ECO:0007669"/>
    <property type="project" value="InterPro"/>
</dbReference>
<evidence type="ECO:0000256" key="5">
    <source>
        <dbReference type="ARBA" id="ARBA00022833"/>
    </source>
</evidence>